<dbReference type="SUPFAM" id="SSF48371">
    <property type="entry name" value="ARM repeat"/>
    <property type="match status" value="1"/>
</dbReference>
<reference evidence="5" key="2">
    <citation type="submission" date="2025-08" db="UniProtKB">
        <authorList>
            <consortium name="Ensembl"/>
        </authorList>
    </citation>
    <scope>IDENTIFICATION</scope>
    <source>
        <strain evidence="5">Brown Norway</strain>
    </source>
</reference>
<dbReference type="Gene3D" id="2.30.29.30">
    <property type="entry name" value="Pleckstrin-homology domain (PH domain)/Phosphotyrosine-binding domain (PTB)"/>
    <property type="match status" value="1"/>
</dbReference>
<evidence type="ECO:0000256" key="2">
    <source>
        <dbReference type="SAM" id="MobiDB-lite"/>
    </source>
</evidence>
<dbReference type="GlyGen" id="A0A8I5YBI9">
    <property type="glycosylation" value="1 site"/>
</dbReference>
<evidence type="ECO:0000259" key="4">
    <source>
        <dbReference type="Pfam" id="PF22972"/>
    </source>
</evidence>
<name>A0A8I5YBI9_RAT</name>
<evidence type="ECO:0000313" key="6">
    <source>
        <dbReference type="Proteomes" id="UP000002494"/>
    </source>
</evidence>
<comment type="similarity">
    <text evidence="1">Belongs to the SMEK family.</text>
</comment>
<evidence type="ECO:0000313" key="7">
    <source>
        <dbReference type="RGD" id="6503220"/>
    </source>
</evidence>
<sequence>MIFSEFEVMPDINMDYKLYSVKVYVMVEDKQWKDIGTGQISSKYIEWHQGACLLVHSELDGSPIMECKILPNVPYQKQGEVIIWSEAKNHGMAIHFLEPKGCQEIWEDICQVQGKDPKVEITQDLTDDLESFEDLSLSWKRVEMSNYELDTLKNIAELFPFVFEMPNHKERLAVVLENEGYIKKLLQLFKTCEKLKNMEGLYYLHNIIKGILFLNDTHLFNIMFSDEFFMDVVGCLEYDPALDQPKKYRQFLTQNAKFKEVMPITHSQLRKKIQETYRMQYIHDIVLPTPSIFEGNLLSDLTTMIFFNKIEIITMLQEDEHFLLEIFAQLKDNTVGDERRHELLLFFKEFCAFAKTLHSQKKNMLLKTLIKLGIMSALKVVVHMHDYQIQVAALELFACLVEYSPRLVRAYAMQEAQNSEDNDDLLLNIMINQMICDSDPEFSRGIILTAVLHDLLNPENMRVTVNGYERKGFLNFFYKRCMRNLIAPILSTTVENDSNDNRGYICPDNYQNAQLLGAILEILTFCVQNHSMYIKHYIMSNNLLSRILVLMSSKHTFLILCAVRFMRKMIGLKDKIYSLYIIKENLFEPVVNAFMYNGHRYNMLNSAIIELFEFIRKENIKSLIANIVEKFFMAFESIEYVQTFKGLKTKYEEEKKKSRTRRNLPNIIYSKIYCGHTKDIELKGKADTKEEEEEEEGGEEGILPMGSNFTGKCDIFMEIKGKNESENKIERTKRKSSEAFENFPSNGDAFPKRMGQSHCSSLVSLVDYPYDSDGEDDYDPYSNDEDEEPPEKMPNLST</sequence>
<feature type="region of interest" description="Disordered" evidence="2">
    <location>
        <begin position="724"/>
        <end position="798"/>
    </location>
</feature>
<evidence type="ECO:0000259" key="3">
    <source>
        <dbReference type="Pfam" id="PF04802"/>
    </source>
</evidence>
<dbReference type="AGR" id="RGD:6503220"/>
<dbReference type="Pfam" id="PF22972">
    <property type="entry name" value="EVH1_PP4R3"/>
    <property type="match status" value="1"/>
</dbReference>
<feature type="region of interest" description="Disordered" evidence="2">
    <location>
        <begin position="684"/>
        <end position="704"/>
    </location>
</feature>
<feature type="domain" description="Serine/threonine-protein phosphatase 4 regulatory subunit 3-like central" evidence="3">
    <location>
        <begin position="155"/>
        <end position="653"/>
    </location>
</feature>
<protein>
    <submittedName>
        <fullName evidence="5">Protein phosphatase 4 regulatory subunit 3C like 3</fullName>
    </submittedName>
</protein>
<proteinExistence type="inferred from homology"/>
<dbReference type="InterPro" id="IPR006887">
    <property type="entry name" value="P4R3-like_central_dom"/>
</dbReference>
<gene>
    <name evidence="7" type="primary">Ppp4r3cl3</name>
    <name evidence="5" type="synonym">AABR07038714.1</name>
</gene>
<dbReference type="InterPro" id="IPR016024">
    <property type="entry name" value="ARM-type_fold"/>
</dbReference>
<feature type="domain" description="PP4R3 EVH1-like" evidence="4">
    <location>
        <begin position="21"/>
        <end position="113"/>
    </location>
</feature>
<evidence type="ECO:0000256" key="1">
    <source>
        <dbReference type="ARBA" id="ARBA00008809"/>
    </source>
</evidence>
<dbReference type="GO" id="GO:0006974">
    <property type="term" value="P:DNA damage response"/>
    <property type="evidence" value="ECO:0000318"/>
    <property type="project" value="GO_Central"/>
</dbReference>
<reference evidence="5" key="1">
    <citation type="submission" date="2024-01" db="EMBL/GenBank/DDBJ databases">
        <title>GRCr8: a new rat reference genome assembly contstructed from accurate long reads and long range scaffolding.</title>
        <authorList>
            <person name="Doris P.A."/>
            <person name="Kalbfleisch T."/>
            <person name="Li K."/>
            <person name="Howe K."/>
            <person name="Wood J."/>
        </authorList>
    </citation>
    <scope>NUCLEOTIDE SEQUENCE [LARGE SCALE GENOMIC DNA]</scope>
    <source>
        <strain evidence="5">Brown Norway</strain>
    </source>
</reference>
<feature type="compositionally biased region" description="Basic and acidic residues" evidence="2">
    <location>
        <begin position="724"/>
        <end position="738"/>
    </location>
</feature>
<keyword evidence="6" id="KW-1185">Reference proteome</keyword>
<feature type="compositionally biased region" description="Acidic residues" evidence="2">
    <location>
        <begin position="689"/>
        <end position="699"/>
    </location>
</feature>
<dbReference type="InterPro" id="IPR051137">
    <property type="entry name" value="PP4R3-like"/>
</dbReference>
<dbReference type="GO" id="GO:2000779">
    <property type="term" value="P:regulation of double-strand break repair"/>
    <property type="evidence" value="ECO:0000318"/>
    <property type="project" value="GO_Central"/>
</dbReference>
<reference evidence="5" key="3">
    <citation type="submission" date="2025-09" db="UniProtKB">
        <authorList>
            <consortium name="Ensembl"/>
        </authorList>
    </citation>
    <scope>IDENTIFICATION</scope>
    <source>
        <strain evidence="5">Brown Norway</strain>
    </source>
</reference>
<dbReference type="Proteomes" id="UP000002494">
    <property type="component" value="Chromosome X"/>
</dbReference>
<dbReference type="PANTHER" id="PTHR23318">
    <property type="entry name" value="ATP SYNTHASE GAMMA-RELATED"/>
    <property type="match status" value="1"/>
</dbReference>
<evidence type="ECO:0000313" key="5">
    <source>
        <dbReference type="Ensembl" id="ENSRNOP00000076891.1"/>
    </source>
</evidence>
<dbReference type="InterPro" id="IPR055236">
    <property type="entry name" value="EVH1_PP4R3"/>
</dbReference>
<organism evidence="5 6">
    <name type="scientific">Rattus norvegicus</name>
    <name type="common">Rat</name>
    <dbReference type="NCBI Taxonomy" id="10116"/>
    <lineage>
        <taxon>Eukaryota</taxon>
        <taxon>Metazoa</taxon>
        <taxon>Chordata</taxon>
        <taxon>Craniata</taxon>
        <taxon>Vertebrata</taxon>
        <taxon>Euteleostomi</taxon>
        <taxon>Mammalia</taxon>
        <taxon>Eutheria</taxon>
        <taxon>Euarchontoglires</taxon>
        <taxon>Glires</taxon>
        <taxon>Rodentia</taxon>
        <taxon>Myomorpha</taxon>
        <taxon>Muroidea</taxon>
        <taxon>Muridae</taxon>
        <taxon>Murinae</taxon>
        <taxon>Rattus</taxon>
    </lineage>
</organism>
<dbReference type="PANTHER" id="PTHR23318:SF19">
    <property type="entry name" value="PROTEIN PPP4R3C"/>
    <property type="match status" value="1"/>
</dbReference>
<dbReference type="AlphaFoldDB" id="A0A8I5YBI9"/>
<dbReference type="GO" id="GO:0005654">
    <property type="term" value="C:nucleoplasm"/>
    <property type="evidence" value="ECO:0000318"/>
    <property type="project" value="GO_Central"/>
</dbReference>
<dbReference type="OMA" id="CEFSQAL"/>
<dbReference type="RGD" id="6503220">
    <property type="gene designation" value="Ppp4r3cl3"/>
</dbReference>
<dbReference type="GO" id="GO:0030289">
    <property type="term" value="C:protein phosphatase 4 complex"/>
    <property type="evidence" value="ECO:0000318"/>
    <property type="project" value="GO_Central"/>
</dbReference>
<dbReference type="RGD" id="15006292">
    <property type="gene designation" value="AABR07038714.1"/>
</dbReference>
<dbReference type="Ensembl" id="ENSRNOT00000075855.3">
    <property type="protein sequence ID" value="ENSRNOP00000076891.1"/>
    <property type="gene ID" value="ENSRNOG00000051287.3"/>
</dbReference>
<dbReference type="GO" id="GO:0072542">
    <property type="term" value="F:protein phosphatase activator activity"/>
    <property type="evidence" value="ECO:0000318"/>
    <property type="project" value="GO_Central"/>
</dbReference>
<dbReference type="GeneTree" id="ENSGT00390000018199"/>
<feature type="compositionally biased region" description="Acidic residues" evidence="2">
    <location>
        <begin position="770"/>
        <end position="789"/>
    </location>
</feature>
<dbReference type="SUPFAM" id="SSF50729">
    <property type="entry name" value="PH domain-like"/>
    <property type="match status" value="1"/>
</dbReference>
<accession>A0A8I5YBI9</accession>
<dbReference type="InterPro" id="IPR011993">
    <property type="entry name" value="PH-like_dom_sf"/>
</dbReference>
<dbReference type="Pfam" id="PF04802">
    <property type="entry name" value="PP4R3"/>
    <property type="match status" value="1"/>
</dbReference>